<name>A0A656PMW8_UNCKA</name>
<sequence length="285" mass="31180">MLTPILATISSFVDQLGSAVIKKTENDVYYPASIWGAALVSTASGSVIIFAYVLLKSNLYLDPAKIWLFFPRIGLEIFQIYVTFTALKISDLSSYNFLRVFSIIFVIIFEFLFLNTLLTPLKYLGILTVFLSILIVFRHGVKNIAGWGFLLASAVNGGLLMALTKYQFSFNDAYLNEAIVRIFLIVLLAGFVLFNFKGTPVNPAPPFLKHNKTLWLLIPIRAVVGILNLVALNLGAAAVYTTADRAGSVLSGVALGHSMFNEKSLVEKLFIASGITTGLVLLILG</sequence>
<protein>
    <recommendedName>
        <fullName evidence="4">EamA domain-containing protein</fullName>
    </recommendedName>
</protein>
<feature type="transmembrane region" description="Helical" evidence="1">
    <location>
        <begin position="29"/>
        <end position="54"/>
    </location>
</feature>
<dbReference type="EMBL" id="DQFB01000004">
    <property type="protein sequence ID" value="HCQ40749.1"/>
    <property type="molecule type" value="Genomic_DNA"/>
</dbReference>
<dbReference type="InterPro" id="IPR037185">
    <property type="entry name" value="EmrE-like"/>
</dbReference>
<feature type="transmembrane region" description="Helical" evidence="1">
    <location>
        <begin position="96"/>
        <end position="114"/>
    </location>
</feature>
<organism evidence="2 3">
    <name type="scientific">candidate division WWE3 bacterium</name>
    <dbReference type="NCBI Taxonomy" id="2053526"/>
    <lineage>
        <taxon>Bacteria</taxon>
        <taxon>Katanobacteria</taxon>
    </lineage>
</organism>
<feature type="transmembrane region" description="Helical" evidence="1">
    <location>
        <begin position="178"/>
        <end position="196"/>
    </location>
</feature>
<comment type="caution">
    <text evidence="2">The sequence shown here is derived from an EMBL/GenBank/DDBJ whole genome shotgun (WGS) entry which is preliminary data.</text>
</comment>
<keyword evidence="1" id="KW-0472">Membrane</keyword>
<dbReference type="AlphaFoldDB" id="A0A656PMW8"/>
<evidence type="ECO:0008006" key="4">
    <source>
        <dbReference type="Google" id="ProtNLM"/>
    </source>
</evidence>
<reference evidence="2 3" key="1">
    <citation type="journal article" date="2018" name="Nat. Biotechnol.">
        <title>A standardized bacterial taxonomy based on genome phylogeny substantially revises the tree of life.</title>
        <authorList>
            <person name="Parks D.H."/>
            <person name="Chuvochina M."/>
            <person name="Waite D.W."/>
            <person name="Rinke C."/>
            <person name="Skarshewski A."/>
            <person name="Chaumeil P.A."/>
            <person name="Hugenholtz P."/>
        </authorList>
    </citation>
    <scope>NUCLEOTIDE SEQUENCE [LARGE SCALE GENOMIC DNA]</scope>
    <source>
        <strain evidence="2">UBA12021</strain>
    </source>
</reference>
<dbReference type="Proteomes" id="UP000262056">
    <property type="component" value="Unassembled WGS sequence"/>
</dbReference>
<dbReference type="SUPFAM" id="SSF103481">
    <property type="entry name" value="Multidrug resistance efflux transporter EmrE"/>
    <property type="match status" value="1"/>
</dbReference>
<accession>A0A656PMW8</accession>
<keyword evidence="1" id="KW-1133">Transmembrane helix</keyword>
<evidence type="ECO:0000313" key="3">
    <source>
        <dbReference type="Proteomes" id="UP000262056"/>
    </source>
</evidence>
<feature type="transmembrane region" description="Helical" evidence="1">
    <location>
        <begin position="144"/>
        <end position="166"/>
    </location>
</feature>
<proteinExistence type="predicted"/>
<feature type="transmembrane region" description="Helical" evidence="1">
    <location>
        <begin position="121"/>
        <end position="138"/>
    </location>
</feature>
<gene>
    <name evidence="2" type="ORF">DIU24_03515</name>
</gene>
<evidence type="ECO:0000256" key="1">
    <source>
        <dbReference type="SAM" id="Phobius"/>
    </source>
</evidence>
<keyword evidence="1" id="KW-0812">Transmembrane</keyword>
<feature type="transmembrane region" description="Helical" evidence="1">
    <location>
        <begin position="66"/>
        <end position="84"/>
    </location>
</feature>
<feature type="transmembrane region" description="Helical" evidence="1">
    <location>
        <begin position="265"/>
        <end position="284"/>
    </location>
</feature>
<evidence type="ECO:0000313" key="2">
    <source>
        <dbReference type="EMBL" id="HCQ40749.1"/>
    </source>
</evidence>
<feature type="transmembrane region" description="Helical" evidence="1">
    <location>
        <begin position="216"/>
        <end position="240"/>
    </location>
</feature>